<dbReference type="Gene3D" id="3.40.50.2000">
    <property type="entry name" value="Glycogen Phosphorylase B"/>
    <property type="match status" value="1"/>
</dbReference>
<keyword evidence="2" id="KW-1185">Reference proteome</keyword>
<dbReference type="RefSeq" id="WP_377581942.1">
    <property type="nucleotide sequence ID" value="NZ_JBHTKA010000007.1"/>
</dbReference>
<sequence>MQERKKRRIVIASVLKPIDDTRMYGKIGQSLAETGKFDVHIFGYPSPRSIPSESIQVYPSDSFKRLSIDRLLQPWRLIGDVVKLTPDLLIITTHELLLVAMLVKLFTRCHVLYDLQENYYRNIRYTNAYPKLLRPLLAAYVRLKEIILVPAIDYFILAEKGYRDELPFLKTKYIVLENKLLRPSGSLPKKSSVDQHIHLLFSGTLAESTGAFEAIDLARSLHAQEPRIRLTIIGYSSQVSILTRIKRITEQHHYISLIGGDTLVPHNDIVREIFQSDFGIISYPPNKSTENCIPTKLFEYIGCKLPILLVNHPQWVERCEVYHACIPIDFKNPDIPAILHDMRTRQFYLTNPHGVYWEEEAAKLINFIEYILTLEKPEL</sequence>
<evidence type="ECO:0000313" key="1">
    <source>
        <dbReference type="EMBL" id="MFD1001722.1"/>
    </source>
</evidence>
<protein>
    <submittedName>
        <fullName evidence="1">Glycosyltransferase</fullName>
    </submittedName>
</protein>
<name>A0ABW3K6H5_9BACT</name>
<reference evidence="2" key="1">
    <citation type="journal article" date="2019" name="Int. J. Syst. Evol. Microbiol.">
        <title>The Global Catalogue of Microorganisms (GCM) 10K type strain sequencing project: providing services to taxonomists for standard genome sequencing and annotation.</title>
        <authorList>
            <consortium name="The Broad Institute Genomics Platform"/>
            <consortium name="The Broad Institute Genome Sequencing Center for Infectious Disease"/>
            <person name="Wu L."/>
            <person name="Ma J."/>
        </authorList>
    </citation>
    <scope>NUCLEOTIDE SEQUENCE [LARGE SCALE GENOMIC DNA]</scope>
    <source>
        <strain evidence="2">CCUG 58938</strain>
    </source>
</reference>
<dbReference type="SUPFAM" id="SSF53756">
    <property type="entry name" value="UDP-Glycosyltransferase/glycogen phosphorylase"/>
    <property type="match status" value="1"/>
</dbReference>
<comment type="caution">
    <text evidence="1">The sequence shown here is derived from an EMBL/GenBank/DDBJ whole genome shotgun (WGS) entry which is preliminary data.</text>
</comment>
<dbReference type="Proteomes" id="UP001597112">
    <property type="component" value="Unassembled WGS sequence"/>
</dbReference>
<organism evidence="1 2">
    <name type="scientific">Ohtaekwangia kribbensis</name>
    <dbReference type="NCBI Taxonomy" id="688913"/>
    <lineage>
        <taxon>Bacteria</taxon>
        <taxon>Pseudomonadati</taxon>
        <taxon>Bacteroidota</taxon>
        <taxon>Cytophagia</taxon>
        <taxon>Cytophagales</taxon>
        <taxon>Fulvivirgaceae</taxon>
        <taxon>Ohtaekwangia</taxon>
    </lineage>
</organism>
<proteinExistence type="predicted"/>
<dbReference type="EMBL" id="JBHTKA010000007">
    <property type="protein sequence ID" value="MFD1001722.1"/>
    <property type="molecule type" value="Genomic_DNA"/>
</dbReference>
<evidence type="ECO:0000313" key="2">
    <source>
        <dbReference type="Proteomes" id="UP001597112"/>
    </source>
</evidence>
<gene>
    <name evidence="1" type="ORF">ACFQ21_20495</name>
</gene>
<accession>A0ABW3K6H5</accession>